<organism evidence="3 4">
    <name type="scientific">Flammeovirga yaeyamensis</name>
    <dbReference type="NCBI Taxonomy" id="367791"/>
    <lineage>
        <taxon>Bacteria</taxon>
        <taxon>Pseudomonadati</taxon>
        <taxon>Bacteroidota</taxon>
        <taxon>Cytophagia</taxon>
        <taxon>Cytophagales</taxon>
        <taxon>Flammeovirgaceae</taxon>
        <taxon>Flammeovirga</taxon>
    </lineage>
</organism>
<dbReference type="InterPro" id="IPR057224">
    <property type="entry name" value="DUF7902"/>
</dbReference>
<accession>A0AAX1ND09</accession>
<keyword evidence="1" id="KW-0175">Coiled coil</keyword>
<dbReference type="GO" id="GO:0005524">
    <property type="term" value="F:ATP binding"/>
    <property type="evidence" value="ECO:0007669"/>
    <property type="project" value="InterPro"/>
</dbReference>
<evidence type="ECO:0000259" key="2">
    <source>
        <dbReference type="SMART" id="SM00382"/>
    </source>
</evidence>
<dbReference type="SUPFAM" id="SSF52540">
    <property type="entry name" value="P-loop containing nucleoside triphosphate hydrolases"/>
    <property type="match status" value="1"/>
</dbReference>
<dbReference type="EMBL" id="CP076132">
    <property type="protein sequence ID" value="QWG03918.1"/>
    <property type="molecule type" value="Genomic_DNA"/>
</dbReference>
<proteinExistence type="predicted"/>
<dbReference type="Gene3D" id="3.40.50.300">
    <property type="entry name" value="P-loop containing nucleotide triphosphate hydrolases"/>
    <property type="match status" value="1"/>
</dbReference>
<dbReference type="InterPro" id="IPR003593">
    <property type="entry name" value="AAA+_ATPase"/>
</dbReference>
<name>A0AAX1ND09_9BACT</name>
<dbReference type="Pfam" id="PF25472">
    <property type="entry name" value="DUF7902"/>
    <property type="match status" value="1"/>
</dbReference>
<feature type="coiled-coil region" evidence="1">
    <location>
        <begin position="165"/>
        <end position="231"/>
    </location>
</feature>
<dbReference type="Proteomes" id="UP000678679">
    <property type="component" value="Chromosome 1"/>
</dbReference>
<gene>
    <name evidence="3" type="ORF">KMW28_00560</name>
</gene>
<dbReference type="InterPro" id="IPR027417">
    <property type="entry name" value="P-loop_NTPase"/>
</dbReference>
<protein>
    <submittedName>
        <fullName evidence="3">AAA family ATPase</fullName>
    </submittedName>
</protein>
<dbReference type="SMART" id="SM00382">
    <property type="entry name" value="AAA"/>
    <property type="match status" value="1"/>
</dbReference>
<evidence type="ECO:0000256" key="1">
    <source>
        <dbReference type="SAM" id="Coils"/>
    </source>
</evidence>
<dbReference type="AlphaFoldDB" id="A0AAX1ND09"/>
<dbReference type="Pfam" id="PF00004">
    <property type="entry name" value="AAA"/>
    <property type="match status" value="1"/>
</dbReference>
<sequence>MGLYTDILQECNTTLDLFPWLEREETDQISEVVKQIADTSSAAIEEYEKVSRQKNHALEQQSTFDAACLKMLRETERGTYKNVREYVKALSNLRALRGQAVSLKEVKYIELPPIEEWETKLKEQTEKLGERCTRFLLQDDSLTAFINKIEETKTALPEVEKTVDIDALSEELTDLGKELELLIETVSNLKIKDATQTADIINNISNLFSSLNNVQAQVREKKNQLGKVEAEAEFTAQYRLLEQSVSSFLDICVTPQDCEDYLSKLSAQIEELEGKFSDFDEFADQLESKRIEVSEAFENKKIQLEEVRNRKVMRLRNSAERILQSILSKSKQMEKEDQLVAYFSTDLLIEKLRDTSKELDELGETSKAEEILGALKNAQKEAVRQLRDKNELNVDGPGFIRFGKHSFAVSTQDLKASIVERNGSLYYHLIGTDFFELIDSDELQNTQEVWQMSVSSESDAVYRAEYLAYQIIHEDYKGDTTALADINEEDLLAEVQKRMGASLSEGYLKGIHDLDAVKIIQSFVALKNELGTLSHPSKKRAIAQLLWMKELPRAEQLKVKQWSEGLSMFTSIFSEKASADNILQYIVPYAEKTLSKLQLNDTFDATDIADCLFDIINFPYFEISEEANHIAKEFDRLLIAKNQKEQFENQLNQWKEEWEKVVAFLEIGVQTLIQSKAFDNAGGNYQEYIYEAILLIAPQFKSDRTLHSVKPTTSLEGLLGDHRIINNGQYALDFYGFNQRLKEHITVDLPKYQLYVDQKKELLKEFVDDIKLGSFKPRVLSSFVRNRLINDVYLPLIGENLAKQIGAAGDKKRTDLMGLLLLISPPGYGKTTLMEYISNRLGLIFMKINGPSIGHQVLSLDPEEAPNATAREELEKLGIALEMGNNVMLYLDDIQHCHPEFLQKFISLCDGQRKIEGVYKGNTKTYDFRGKRFCVIMAGNPYTESGDKFQIPDMLANRADTYNLGEVIGSTQTAFELSYIENCMTSNQFISQWSNYPKKDLYALVSAVKNDNLQDLELEVNLSTDEKEESIKVFRQLLFVQSVILKVNQTYVSSAAQDDAYRVEPPFKLQGSYRNMNKLAEKLSPIMNEEELLELVVSHYENESQTLTSAAEENLLKFKELIEILTDEELERWNEIKQTFRKKNTLNVLGDQKGEKLNENLSEITEAIQDLKKEIIYIVK</sequence>
<dbReference type="InterPro" id="IPR003959">
    <property type="entry name" value="ATPase_AAA_core"/>
</dbReference>
<dbReference type="GO" id="GO:0016887">
    <property type="term" value="F:ATP hydrolysis activity"/>
    <property type="evidence" value="ECO:0007669"/>
    <property type="project" value="InterPro"/>
</dbReference>
<reference evidence="3 4" key="1">
    <citation type="submission" date="2021-05" db="EMBL/GenBank/DDBJ databases">
        <title>Comparative genomic studies on the polysaccharide-degrading batcterial strains of the Flammeovirga genus.</title>
        <authorList>
            <person name="Zewei F."/>
            <person name="Zheng Z."/>
            <person name="Yu L."/>
            <person name="Ruyue G."/>
            <person name="Yanhong M."/>
            <person name="Yuanyuan C."/>
            <person name="Jingyan G."/>
            <person name="Wenjun H."/>
        </authorList>
    </citation>
    <scope>NUCLEOTIDE SEQUENCE [LARGE SCALE GENOMIC DNA]</scope>
    <source>
        <strain evidence="3 4">NBRC:100898</strain>
    </source>
</reference>
<evidence type="ECO:0000313" key="4">
    <source>
        <dbReference type="Proteomes" id="UP000678679"/>
    </source>
</evidence>
<keyword evidence="4" id="KW-1185">Reference proteome</keyword>
<dbReference type="KEGG" id="fya:KMW28_00560"/>
<evidence type="ECO:0000313" key="3">
    <source>
        <dbReference type="EMBL" id="QWG03918.1"/>
    </source>
</evidence>
<feature type="domain" description="AAA+ ATPase" evidence="2">
    <location>
        <begin position="816"/>
        <end position="969"/>
    </location>
</feature>